<dbReference type="AlphaFoldDB" id="A0A7J8WFJ3"/>
<dbReference type="GO" id="GO:0006412">
    <property type="term" value="P:translation"/>
    <property type="evidence" value="ECO:0007669"/>
    <property type="project" value="InterPro"/>
</dbReference>
<comment type="caution">
    <text evidence="1">The sequence shown here is derived from an EMBL/GenBank/DDBJ whole genome shotgun (WGS) entry which is preliminary data.</text>
</comment>
<feature type="non-terminal residue" evidence="1">
    <location>
        <position position="54"/>
    </location>
</feature>
<dbReference type="OrthoDB" id="2365484at2759"/>
<proteinExistence type="predicted"/>
<sequence>MIVLQGRYTRHKEVINKSFEDETCDRRYDHYLVAWIKKYLSKVIRKNSAKKMIK</sequence>
<gene>
    <name evidence="1" type="ORF">Goklo_029081</name>
</gene>
<dbReference type="PANTHER" id="PTHR10497">
    <property type="entry name" value="60S RIBOSOMAL PROTEIN L27"/>
    <property type="match status" value="1"/>
</dbReference>
<dbReference type="Gene3D" id="2.30.30.770">
    <property type="match status" value="1"/>
</dbReference>
<reference evidence="1 2" key="1">
    <citation type="journal article" date="2019" name="Genome Biol. Evol.">
        <title>Insights into the evolution of the New World diploid cottons (Gossypium, subgenus Houzingenia) based on genome sequencing.</title>
        <authorList>
            <person name="Grover C.E."/>
            <person name="Arick M.A. 2nd"/>
            <person name="Thrash A."/>
            <person name="Conover J.L."/>
            <person name="Sanders W.S."/>
            <person name="Peterson D.G."/>
            <person name="Frelichowski J.E."/>
            <person name="Scheffler J.A."/>
            <person name="Scheffler B.E."/>
            <person name="Wendel J.F."/>
        </authorList>
    </citation>
    <scope>NUCLEOTIDE SEQUENCE [LARGE SCALE GENOMIC DNA]</scope>
    <source>
        <strain evidence="1">57</strain>
        <tissue evidence="1">Leaf</tissue>
    </source>
</reference>
<dbReference type="EMBL" id="JABFAB010278003">
    <property type="protein sequence ID" value="MBA0673640.1"/>
    <property type="molecule type" value="Genomic_DNA"/>
</dbReference>
<accession>A0A7J8WFJ3</accession>
<organism evidence="1 2">
    <name type="scientific">Gossypium klotzschianum</name>
    <dbReference type="NCBI Taxonomy" id="34286"/>
    <lineage>
        <taxon>Eukaryota</taxon>
        <taxon>Viridiplantae</taxon>
        <taxon>Streptophyta</taxon>
        <taxon>Embryophyta</taxon>
        <taxon>Tracheophyta</taxon>
        <taxon>Spermatophyta</taxon>
        <taxon>Magnoliopsida</taxon>
        <taxon>eudicotyledons</taxon>
        <taxon>Gunneridae</taxon>
        <taxon>Pentapetalae</taxon>
        <taxon>rosids</taxon>
        <taxon>malvids</taxon>
        <taxon>Malvales</taxon>
        <taxon>Malvaceae</taxon>
        <taxon>Malvoideae</taxon>
        <taxon>Gossypium</taxon>
    </lineage>
</organism>
<dbReference type="InterPro" id="IPR038655">
    <property type="entry name" value="Ribosomal_eL27_sf"/>
</dbReference>
<dbReference type="GO" id="GO:0003735">
    <property type="term" value="F:structural constituent of ribosome"/>
    <property type="evidence" value="ECO:0007669"/>
    <property type="project" value="InterPro"/>
</dbReference>
<protein>
    <submittedName>
        <fullName evidence="1">Uncharacterized protein</fullName>
    </submittedName>
</protein>
<dbReference type="InterPro" id="IPR001141">
    <property type="entry name" value="Ribosomal_eL27"/>
</dbReference>
<evidence type="ECO:0000313" key="2">
    <source>
        <dbReference type="Proteomes" id="UP000593573"/>
    </source>
</evidence>
<evidence type="ECO:0000313" key="1">
    <source>
        <dbReference type="EMBL" id="MBA0673640.1"/>
    </source>
</evidence>
<dbReference type="Proteomes" id="UP000593573">
    <property type="component" value="Unassembled WGS sequence"/>
</dbReference>
<keyword evidence="2" id="KW-1185">Reference proteome</keyword>
<name>A0A7J8WFJ3_9ROSI</name>
<dbReference type="GO" id="GO:0005840">
    <property type="term" value="C:ribosome"/>
    <property type="evidence" value="ECO:0007669"/>
    <property type="project" value="InterPro"/>
</dbReference>